<evidence type="ECO:0000256" key="1">
    <source>
        <dbReference type="SAM" id="MobiDB-lite"/>
    </source>
</evidence>
<proteinExistence type="predicted"/>
<dbReference type="EMBL" id="KB538686">
    <property type="protein sequence ID" value="EMP32802.1"/>
    <property type="molecule type" value="Genomic_DNA"/>
</dbReference>
<keyword evidence="3" id="KW-1185">Reference proteome</keyword>
<evidence type="ECO:0000313" key="3">
    <source>
        <dbReference type="Proteomes" id="UP000031443"/>
    </source>
</evidence>
<sequence>MPPMDPEQHPAAKPAANPEEIEAAPELDLSKRKHYHDEVMLEVLERADKQVQYQKQRDVTMDPALRADTWPTNHIQIGIHCPLQLLLEWQEQSSVPRNFTELEQLGEQIPAKDQNELSTDFVSK</sequence>
<name>M7BXI6_CHEMY</name>
<dbReference type="Proteomes" id="UP000031443">
    <property type="component" value="Unassembled WGS sequence"/>
</dbReference>
<evidence type="ECO:0000313" key="2">
    <source>
        <dbReference type="EMBL" id="EMP32802.1"/>
    </source>
</evidence>
<dbReference type="AlphaFoldDB" id="M7BXI6"/>
<reference evidence="3" key="1">
    <citation type="journal article" date="2013" name="Nat. Genet.">
        <title>The draft genomes of soft-shell turtle and green sea turtle yield insights into the development and evolution of the turtle-specific body plan.</title>
        <authorList>
            <person name="Wang Z."/>
            <person name="Pascual-Anaya J."/>
            <person name="Zadissa A."/>
            <person name="Li W."/>
            <person name="Niimura Y."/>
            <person name="Huang Z."/>
            <person name="Li C."/>
            <person name="White S."/>
            <person name="Xiong Z."/>
            <person name="Fang D."/>
            <person name="Wang B."/>
            <person name="Ming Y."/>
            <person name="Chen Y."/>
            <person name="Zheng Y."/>
            <person name="Kuraku S."/>
            <person name="Pignatelli M."/>
            <person name="Herrero J."/>
            <person name="Beal K."/>
            <person name="Nozawa M."/>
            <person name="Li Q."/>
            <person name="Wang J."/>
            <person name="Zhang H."/>
            <person name="Yu L."/>
            <person name="Shigenobu S."/>
            <person name="Wang J."/>
            <person name="Liu J."/>
            <person name="Flicek P."/>
            <person name="Searle S."/>
            <person name="Wang J."/>
            <person name="Kuratani S."/>
            <person name="Yin Y."/>
            <person name="Aken B."/>
            <person name="Zhang G."/>
            <person name="Irie N."/>
        </authorList>
    </citation>
    <scope>NUCLEOTIDE SEQUENCE [LARGE SCALE GENOMIC DNA]</scope>
</reference>
<accession>M7BXI6</accession>
<feature type="region of interest" description="Disordered" evidence="1">
    <location>
        <begin position="1"/>
        <end position="31"/>
    </location>
</feature>
<protein>
    <submittedName>
        <fullName evidence="2">Uncharacterized protein</fullName>
    </submittedName>
</protein>
<gene>
    <name evidence="2" type="ORF">UY3_10074</name>
</gene>
<organism evidence="2 3">
    <name type="scientific">Chelonia mydas</name>
    <name type="common">Green sea-turtle</name>
    <name type="synonym">Chelonia agassizi</name>
    <dbReference type="NCBI Taxonomy" id="8469"/>
    <lineage>
        <taxon>Eukaryota</taxon>
        <taxon>Metazoa</taxon>
        <taxon>Chordata</taxon>
        <taxon>Craniata</taxon>
        <taxon>Vertebrata</taxon>
        <taxon>Euteleostomi</taxon>
        <taxon>Archelosauria</taxon>
        <taxon>Testudinata</taxon>
        <taxon>Testudines</taxon>
        <taxon>Cryptodira</taxon>
        <taxon>Durocryptodira</taxon>
        <taxon>Americhelydia</taxon>
        <taxon>Chelonioidea</taxon>
        <taxon>Cheloniidae</taxon>
        <taxon>Chelonia</taxon>
    </lineage>
</organism>
<feature type="compositionally biased region" description="Basic and acidic residues" evidence="1">
    <location>
        <begin position="1"/>
        <end position="10"/>
    </location>
</feature>